<dbReference type="AlphaFoldDB" id="A0A285VB92"/>
<name>A0A285VB92_9MICO</name>
<feature type="compositionally biased region" description="Basic and acidic residues" evidence="1">
    <location>
        <begin position="23"/>
        <end position="34"/>
    </location>
</feature>
<feature type="region of interest" description="Disordered" evidence="1">
    <location>
        <begin position="23"/>
        <end position="89"/>
    </location>
</feature>
<protein>
    <recommendedName>
        <fullName evidence="4">DUF3618 domain-containing protein</fullName>
    </recommendedName>
</protein>
<sequence length="231" mass="23741">MSTYPTDPTTTSDDPEVLRRQIEQTRADLSRDVDALGEAASPGNIARRQAEKVGDTVRGAGHSLKEKVMGSSDPYGTEPGLSGRTSEAASAVGSKVGDVAGSARDAVASTPSAVKQQARGNPLAAGLVALGAGWLLGSLLPGSEKERELAVAAKEQVRDSGLAEEVSAAAKNVVEEIKPQAQEAMDKVRTSAAEGAEHVKEDAASTAADVKSSAQESKDTVQGYREQGGSL</sequence>
<evidence type="ECO:0000256" key="1">
    <source>
        <dbReference type="SAM" id="MobiDB-lite"/>
    </source>
</evidence>
<dbReference type="RefSeq" id="WP_097186352.1">
    <property type="nucleotide sequence ID" value="NZ_OBQK01000001.1"/>
</dbReference>
<accession>A0A285VB92</accession>
<feature type="compositionally biased region" description="Basic and acidic residues" evidence="1">
    <location>
        <begin position="178"/>
        <end position="203"/>
    </location>
</feature>
<evidence type="ECO:0000313" key="3">
    <source>
        <dbReference type="Proteomes" id="UP000219688"/>
    </source>
</evidence>
<evidence type="ECO:0000313" key="2">
    <source>
        <dbReference type="EMBL" id="SOC51273.1"/>
    </source>
</evidence>
<dbReference type="Pfam" id="PF12277">
    <property type="entry name" value="DUF3618"/>
    <property type="match status" value="1"/>
</dbReference>
<dbReference type="InterPro" id="IPR022062">
    <property type="entry name" value="DUF3618"/>
</dbReference>
<dbReference type="EMBL" id="OBQK01000001">
    <property type="protein sequence ID" value="SOC51273.1"/>
    <property type="molecule type" value="Genomic_DNA"/>
</dbReference>
<evidence type="ECO:0008006" key="4">
    <source>
        <dbReference type="Google" id="ProtNLM"/>
    </source>
</evidence>
<dbReference type="Gene3D" id="1.20.120.20">
    <property type="entry name" value="Apolipoprotein"/>
    <property type="match status" value="1"/>
</dbReference>
<reference evidence="3" key="1">
    <citation type="submission" date="2017-08" db="EMBL/GenBank/DDBJ databases">
        <authorList>
            <person name="Varghese N."/>
            <person name="Submissions S."/>
        </authorList>
    </citation>
    <scope>NUCLEOTIDE SEQUENCE [LARGE SCALE GENOMIC DNA]</scope>
    <source>
        <strain evidence="3">USBA17B2</strain>
    </source>
</reference>
<gene>
    <name evidence="2" type="ORF">SAMN05421879_101114</name>
</gene>
<dbReference type="Proteomes" id="UP000219688">
    <property type="component" value="Unassembled WGS sequence"/>
</dbReference>
<proteinExistence type="predicted"/>
<organism evidence="2 3">
    <name type="scientific">Ornithinimicrobium cerasi</name>
    <dbReference type="NCBI Taxonomy" id="2248773"/>
    <lineage>
        <taxon>Bacteria</taxon>
        <taxon>Bacillati</taxon>
        <taxon>Actinomycetota</taxon>
        <taxon>Actinomycetes</taxon>
        <taxon>Micrococcales</taxon>
        <taxon>Ornithinimicrobiaceae</taxon>
        <taxon>Ornithinimicrobium</taxon>
    </lineage>
</organism>
<feature type="region of interest" description="Disordered" evidence="1">
    <location>
        <begin position="178"/>
        <end position="231"/>
    </location>
</feature>
<keyword evidence="3" id="KW-1185">Reference proteome</keyword>